<gene>
    <name evidence="3" type="ORF">SNE40_008888</name>
</gene>
<feature type="transmembrane region" description="Helical" evidence="1">
    <location>
        <begin position="89"/>
        <end position="107"/>
    </location>
</feature>
<evidence type="ECO:0000256" key="2">
    <source>
        <dbReference type="SAM" id="SignalP"/>
    </source>
</evidence>
<evidence type="ECO:0000313" key="3">
    <source>
        <dbReference type="EMBL" id="KAK6180923.1"/>
    </source>
</evidence>
<feature type="signal peptide" evidence="2">
    <location>
        <begin position="1"/>
        <end position="19"/>
    </location>
</feature>
<keyword evidence="4" id="KW-1185">Reference proteome</keyword>
<comment type="caution">
    <text evidence="3">The sequence shown here is derived from an EMBL/GenBank/DDBJ whole genome shotgun (WGS) entry which is preliminary data.</text>
</comment>
<proteinExistence type="predicted"/>
<dbReference type="AlphaFoldDB" id="A0AAN8JW54"/>
<name>A0AAN8JW54_PATCE</name>
<accession>A0AAN8JW54</accession>
<keyword evidence="1" id="KW-1133">Transmembrane helix</keyword>
<evidence type="ECO:0000313" key="4">
    <source>
        <dbReference type="Proteomes" id="UP001347796"/>
    </source>
</evidence>
<keyword evidence="1" id="KW-0472">Membrane</keyword>
<sequence length="114" mass="13008">MRSIVIFFVSVVIASRVSSVPLDCFEEHKECNKNYVQEAHKNNSTQADRCKAFGRYKNCLLVTECYYGQYKANSDMAYVLCSSRGGFSVVAYSEICLFFSMLLVILCQRRGLPF</sequence>
<dbReference type="Proteomes" id="UP001347796">
    <property type="component" value="Unassembled WGS sequence"/>
</dbReference>
<keyword evidence="2" id="KW-0732">Signal</keyword>
<keyword evidence="1" id="KW-0812">Transmembrane</keyword>
<evidence type="ECO:0000256" key="1">
    <source>
        <dbReference type="SAM" id="Phobius"/>
    </source>
</evidence>
<reference evidence="3 4" key="1">
    <citation type="submission" date="2024-01" db="EMBL/GenBank/DDBJ databases">
        <title>The genome of the rayed Mediterranean limpet Patella caerulea (Linnaeus, 1758).</title>
        <authorList>
            <person name="Anh-Thu Weber A."/>
            <person name="Halstead-Nussloch G."/>
        </authorList>
    </citation>
    <scope>NUCLEOTIDE SEQUENCE [LARGE SCALE GENOMIC DNA]</scope>
    <source>
        <strain evidence="3">AATW-2023a</strain>
        <tissue evidence="3">Whole specimen</tissue>
    </source>
</reference>
<dbReference type="EMBL" id="JAZGQO010000007">
    <property type="protein sequence ID" value="KAK6180923.1"/>
    <property type="molecule type" value="Genomic_DNA"/>
</dbReference>
<organism evidence="3 4">
    <name type="scientific">Patella caerulea</name>
    <name type="common">Rayed Mediterranean limpet</name>
    <dbReference type="NCBI Taxonomy" id="87958"/>
    <lineage>
        <taxon>Eukaryota</taxon>
        <taxon>Metazoa</taxon>
        <taxon>Spiralia</taxon>
        <taxon>Lophotrochozoa</taxon>
        <taxon>Mollusca</taxon>
        <taxon>Gastropoda</taxon>
        <taxon>Patellogastropoda</taxon>
        <taxon>Patelloidea</taxon>
        <taxon>Patellidae</taxon>
        <taxon>Patella</taxon>
    </lineage>
</organism>
<protein>
    <submittedName>
        <fullName evidence="3">Uncharacterized protein</fullName>
    </submittedName>
</protein>
<feature type="chain" id="PRO_5042872541" evidence="2">
    <location>
        <begin position="20"/>
        <end position="114"/>
    </location>
</feature>